<dbReference type="RefSeq" id="WP_278020744.1">
    <property type="nucleotide sequence ID" value="NZ_BAABDT010000006.1"/>
</dbReference>
<evidence type="ECO:0008006" key="4">
    <source>
        <dbReference type="Google" id="ProtNLM"/>
    </source>
</evidence>
<evidence type="ECO:0000313" key="2">
    <source>
        <dbReference type="EMBL" id="GAA3749628.1"/>
    </source>
</evidence>
<feature type="region of interest" description="Disordered" evidence="1">
    <location>
        <begin position="51"/>
        <end position="76"/>
    </location>
</feature>
<proteinExistence type="predicted"/>
<sequence length="115" mass="12415">MGYRKGYYRKDGTYVQGHYANNRSKFSNKNNGCMLLVLVFIAFSSIISCSDSGDSTEITSGSSSGSSSNSSSNCPTKTCGDFKSQADAQKTFESNKKCYKNLDGDGNGKACEHLK</sequence>
<evidence type="ECO:0000313" key="3">
    <source>
        <dbReference type="Proteomes" id="UP001501367"/>
    </source>
</evidence>
<accession>A0ABP7FWV6</accession>
<organism evidence="2 3">
    <name type="scientific">Flavobacterium ginsengisoli</name>
    <dbReference type="NCBI Taxonomy" id="871694"/>
    <lineage>
        <taxon>Bacteria</taxon>
        <taxon>Pseudomonadati</taxon>
        <taxon>Bacteroidota</taxon>
        <taxon>Flavobacteriia</taxon>
        <taxon>Flavobacteriales</taxon>
        <taxon>Flavobacteriaceae</taxon>
        <taxon>Flavobacterium</taxon>
    </lineage>
</organism>
<name>A0ABP7FWV6_9FLAO</name>
<protein>
    <recommendedName>
        <fullName evidence="4">Excalibur calcium-binding domain-containing protein</fullName>
    </recommendedName>
</protein>
<evidence type="ECO:0000256" key="1">
    <source>
        <dbReference type="SAM" id="MobiDB-lite"/>
    </source>
</evidence>
<reference evidence="3" key="1">
    <citation type="journal article" date="2019" name="Int. J. Syst. Evol. Microbiol.">
        <title>The Global Catalogue of Microorganisms (GCM) 10K type strain sequencing project: providing services to taxonomists for standard genome sequencing and annotation.</title>
        <authorList>
            <consortium name="The Broad Institute Genomics Platform"/>
            <consortium name="The Broad Institute Genome Sequencing Center for Infectious Disease"/>
            <person name="Wu L."/>
            <person name="Ma J."/>
        </authorList>
    </citation>
    <scope>NUCLEOTIDE SEQUENCE [LARGE SCALE GENOMIC DNA]</scope>
    <source>
        <strain evidence="3">JCM 17336</strain>
    </source>
</reference>
<dbReference type="EMBL" id="BAABDT010000006">
    <property type="protein sequence ID" value="GAA3749628.1"/>
    <property type="molecule type" value="Genomic_DNA"/>
</dbReference>
<comment type="caution">
    <text evidence="2">The sequence shown here is derived from an EMBL/GenBank/DDBJ whole genome shotgun (WGS) entry which is preliminary data.</text>
</comment>
<feature type="compositionally biased region" description="Low complexity" evidence="1">
    <location>
        <begin position="51"/>
        <end position="73"/>
    </location>
</feature>
<keyword evidence="3" id="KW-1185">Reference proteome</keyword>
<dbReference type="Proteomes" id="UP001501367">
    <property type="component" value="Unassembled WGS sequence"/>
</dbReference>
<gene>
    <name evidence="2" type="ORF">GCM10022422_37920</name>
</gene>